<dbReference type="PANTHER" id="PTHR30399">
    <property type="entry name" value="UNCHARACTERIZED PROTEIN YGJP"/>
    <property type="match status" value="1"/>
</dbReference>
<protein>
    <submittedName>
        <fullName evidence="2">DUF45 domain-containing protein</fullName>
    </submittedName>
</protein>
<dbReference type="CDD" id="cd07344">
    <property type="entry name" value="M48_yhfN_like"/>
    <property type="match status" value="1"/>
</dbReference>
<dbReference type="RefSeq" id="WP_153718790.1">
    <property type="nucleotide sequence ID" value="NZ_WJPP01000002.1"/>
</dbReference>
<gene>
    <name evidence="2" type="ORF">GH984_03265</name>
</gene>
<dbReference type="InterPro" id="IPR002725">
    <property type="entry name" value="YgjP-like_metallopeptidase"/>
</dbReference>
<evidence type="ECO:0000313" key="2">
    <source>
        <dbReference type="EMBL" id="MRH77715.1"/>
    </source>
</evidence>
<dbReference type="AlphaFoldDB" id="A0A6N7QMH1"/>
<dbReference type="EMBL" id="WJPP01000002">
    <property type="protein sequence ID" value="MRH77715.1"/>
    <property type="molecule type" value="Genomic_DNA"/>
</dbReference>
<dbReference type="Pfam" id="PF01863">
    <property type="entry name" value="YgjP-like"/>
    <property type="match status" value="1"/>
</dbReference>
<keyword evidence="3" id="KW-1185">Reference proteome</keyword>
<dbReference type="Gene3D" id="3.30.2010.10">
    <property type="entry name" value="Metalloproteases ('zincins'), catalytic domain"/>
    <property type="match status" value="1"/>
</dbReference>
<name>A0A6N7QMH1_9GAMM</name>
<comment type="caution">
    <text evidence="2">The sequence shown here is derived from an EMBL/GenBank/DDBJ whole genome shotgun (WGS) entry which is preliminary data.</text>
</comment>
<dbReference type="InterPro" id="IPR053136">
    <property type="entry name" value="UTP_pyrophosphatase-like"/>
</dbReference>
<evidence type="ECO:0000313" key="3">
    <source>
        <dbReference type="Proteomes" id="UP000433788"/>
    </source>
</evidence>
<evidence type="ECO:0000259" key="1">
    <source>
        <dbReference type="Pfam" id="PF01863"/>
    </source>
</evidence>
<accession>A0A6N7QMH1</accession>
<organism evidence="2 3">
    <name type="scientific">Spiribacter salilacus</name>
    <dbReference type="NCBI Taxonomy" id="2664894"/>
    <lineage>
        <taxon>Bacteria</taxon>
        <taxon>Pseudomonadati</taxon>
        <taxon>Pseudomonadota</taxon>
        <taxon>Gammaproteobacteria</taxon>
        <taxon>Chromatiales</taxon>
        <taxon>Ectothiorhodospiraceae</taxon>
        <taxon>Spiribacter</taxon>
    </lineage>
</organism>
<sequence>MSEIVIGDQSIPYTLVRSDRVRRIRFDMDLNGFRVVVPIYASGDDIRGAMLQKKKWIIRSHHSLEEKRSECHKLYRFQSGAKIPYWGRLSRLQLEASDVEEVTVRYRNGFLVSHPQYKSPQTHDESIELGLQSYLRQQFMTEARRLCRKYQQSIGKSPKSLRITQMVTRWGSCSPAGIISLDWRLVYAPKRVASYVVAHEMAHLHVLNHTSEFWRTLRSIYGNFSSEHEWLEANQHRLGYVRCPINNAMIG</sequence>
<proteinExistence type="predicted"/>
<dbReference type="Proteomes" id="UP000433788">
    <property type="component" value="Unassembled WGS sequence"/>
</dbReference>
<dbReference type="PANTHER" id="PTHR30399:SF1">
    <property type="entry name" value="UTP PYROPHOSPHATASE"/>
    <property type="match status" value="1"/>
</dbReference>
<reference evidence="2 3" key="1">
    <citation type="submission" date="2019-11" db="EMBL/GenBank/DDBJ databases">
        <authorList>
            <person name="Zhang X.Y."/>
        </authorList>
    </citation>
    <scope>NUCLEOTIDE SEQUENCE [LARGE SCALE GENOMIC DNA]</scope>
    <source>
        <strain evidence="2 3">C176</strain>
    </source>
</reference>
<feature type="domain" description="YgjP-like metallopeptidase" evidence="1">
    <location>
        <begin position="23"/>
        <end position="233"/>
    </location>
</feature>